<dbReference type="Proteomes" id="UP001066276">
    <property type="component" value="Chromosome 4_2"/>
</dbReference>
<organism evidence="1 2">
    <name type="scientific">Pleurodeles waltl</name>
    <name type="common">Iberian ribbed newt</name>
    <dbReference type="NCBI Taxonomy" id="8319"/>
    <lineage>
        <taxon>Eukaryota</taxon>
        <taxon>Metazoa</taxon>
        <taxon>Chordata</taxon>
        <taxon>Craniata</taxon>
        <taxon>Vertebrata</taxon>
        <taxon>Euteleostomi</taxon>
        <taxon>Amphibia</taxon>
        <taxon>Batrachia</taxon>
        <taxon>Caudata</taxon>
        <taxon>Salamandroidea</taxon>
        <taxon>Salamandridae</taxon>
        <taxon>Pleurodelinae</taxon>
        <taxon>Pleurodeles</taxon>
    </lineage>
</organism>
<reference evidence="1" key="1">
    <citation type="journal article" date="2022" name="bioRxiv">
        <title>Sequencing and chromosome-scale assembly of the giantPleurodeles waltlgenome.</title>
        <authorList>
            <person name="Brown T."/>
            <person name="Elewa A."/>
            <person name="Iarovenko S."/>
            <person name="Subramanian E."/>
            <person name="Araus A.J."/>
            <person name="Petzold A."/>
            <person name="Susuki M."/>
            <person name="Suzuki K.-i.T."/>
            <person name="Hayashi T."/>
            <person name="Toyoda A."/>
            <person name="Oliveira C."/>
            <person name="Osipova E."/>
            <person name="Leigh N.D."/>
            <person name="Simon A."/>
            <person name="Yun M.H."/>
        </authorList>
    </citation>
    <scope>NUCLEOTIDE SEQUENCE</scope>
    <source>
        <strain evidence="1">20211129_DDA</strain>
        <tissue evidence="1">Liver</tissue>
    </source>
</reference>
<evidence type="ECO:0000313" key="2">
    <source>
        <dbReference type="Proteomes" id="UP001066276"/>
    </source>
</evidence>
<dbReference type="AlphaFoldDB" id="A0AAV7SQF6"/>
<comment type="caution">
    <text evidence="1">The sequence shown here is derived from an EMBL/GenBank/DDBJ whole genome shotgun (WGS) entry which is preliminary data.</text>
</comment>
<name>A0AAV7SQF6_PLEWA</name>
<protein>
    <submittedName>
        <fullName evidence="1">Uncharacterized protein</fullName>
    </submittedName>
</protein>
<keyword evidence="2" id="KW-1185">Reference proteome</keyword>
<dbReference type="EMBL" id="JANPWB010000008">
    <property type="protein sequence ID" value="KAJ1166354.1"/>
    <property type="molecule type" value="Genomic_DNA"/>
</dbReference>
<proteinExistence type="predicted"/>
<gene>
    <name evidence="1" type="ORF">NDU88_006758</name>
</gene>
<sequence>MDLRRYFSRGEVVRHFPARGQSPSVVRGITRCPGVCAWNPRLGFRFRVVPVGCAWNLLPHGRRRVDFLSEVGRRCPGEAVRRSSGCTACIALSGVFTERRAVNFSPRSKLCVKFFVHKASK</sequence>
<accession>A0AAV7SQF6</accession>
<evidence type="ECO:0000313" key="1">
    <source>
        <dbReference type="EMBL" id="KAJ1166354.1"/>
    </source>
</evidence>